<dbReference type="VEuPathDB" id="FungiDB:ASPFODRAFT_221683"/>
<comment type="caution">
    <text evidence="3">The sequence shown here is derived from an EMBL/GenBank/DDBJ whole genome shotgun (WGS) entry which is preliminary data.</text>
</comment>
<proteinExistence type="predicted"/>
<sequence length="150" mass="16289">MWSRQITVQKVFVLASLLLASGVSAAAIPASLPDSASVSVAPTNTQVPTGQGDVSPASLPYEGVPDCQSCREGEDNEQTTDESTTQVKRESQHIAARTETKQLTPEEKKAEEEGVKKLKEEAFENSAGRAGYNWRKAKLEVVKKIKLSWT</sequence>
<evidence type="ECO:0000313" key="3">
    <source>
        <dbReference type="EMBL" id="GAT31274.1"/>
    </source>
</evidence>
<reference evidence="3 4" key="1">
    <citation type="journal article" date="2016" name="DNA Res.">
        <title>Genome sequence of Aspergillus luchuensis NBRC 4314.</title>
        <authorList>
            <person name="Yamada O."/>
            <person name="Machida M."/>
            <person name="Hosoyama A."/>
            <person name="Goto M."/>
            <person name="Takahashi T."/>
            <person name="Futagami T."/>
            <person name="Yamagata Y."/>
            <person name="Takeuchi M."/>
            <person name="Kobayashi T."/>
            <person name="Koike H."/>
            <person name="Abe K."/>
            <person name="Asai K."/>
            <person name="Arita M."/>
            <person name="Fujita N."/>
            <person name="Fukuda K."/>
            <person name="Higa K."/>
            <person name="Horikawa H."/>
            <person name="Ishikawa T."/>
            <person name="Jinno K."/>
            <person name="Kato Y."/>
            <person name="Kirimura K."/>
            <person name="Mizutani O."/>
            <person name="Nakasone K."/>
            <person name="Sano M."/>
            <person name="Shiraishi Y."/>
            <person name="Tsukahara M."/>
            <person name="Gomi K."/>
        </authorList>
    </citation>
    <scope>NUCLEOTIDE SEQUENCE [LARGE SCALE GENOMIC DNA]</scope>
    <source>
        <strain evidence="3 4">RIB 2604</strain>
    </source>
</reference>
<feature type="compositionally biased region" description="Polar residues" evidence="1">
    <location>
        <begin position="35"/>
        <end position="49"/>
    </location>
</feature>
<evidence type="ECO:0000313" key="4">
    <source>
        <dbReference type="Proteomes" id="UP000075230"/>
    </source>
</evidence>
<feature type="signal peptide" evidence="2">
    <location>
        <begin position="1"/>
        <end position="25"/>
    </location>
</feature>
<evidence type="ECO:0000256" key="1">
    <source>
        <dbReference type="SAM" id="MobiDB-lite"/>
    </source>
</evidence>
<name>A0A146G047_ASPKA</name>
<organism evidence="3 4">
    <name type="scientific">Aspergillus kawachii</name>
    <name type="common">White koji mold</name>
    <name type="synonym">Aspergillus awamori var. kawachi</name>
    <dbReference type="NCBI Taxonomy" id="1069201"/>
    <lineage>
        <taxon>Eukaryota</taxon>
        <taxon>Fungi</taxon>
        <taxon>Dikarya</taxon>
        <taxon>Ascomycota</taxon>
        <taxon>Pezizomycotina</taxon>
        <taxon>Eurotiomycetes</taxon>
        <taxon>Eurotiomycetidae</taxon>
        <taxon>Eurotiales</taxon>
        <taxon>Aspergillaceae</taxon>
        <taxon>Aspergillus</taxon>
        <taxon>Aspergillus subgen. Circumdati</taxon>
    </lineage>
</organism>
<evidence type="ECO:0000256" key="2">
    <source>
        <dbReference type="SAM" id="SignalP"/>
    </source>
</evidence>
<accession>A0A146G047</accession>
<dbReference type="EMBL" id="BCWF01000042">
    <property type="protein sequence ID" value="GAT31274.1"/>
    <property type="molecule type" value="Genomic_DNA"/>
</dbReference>
<feature type="region of interest" description="Disordered" evidence="1">
    <location>
        <begin position="35"/>
        <end position="114"/>
    </location>
</feature>
<feature type="compositionally biased region" description="Basic and acidic residues" evidence="1">
    <location>
        <begin position="87"/>
        <end position="114"/>
    </location>
</feature>
<feature type="chain" id="PRO_5007524232" evidence="2">
    <location>
        <begin position="26"/>
        <end position="150"/>
    </location>
</feature>
<gene>
    <name evidence="3" type="ORF">RIB2604_04300030</name>
</gene>
<dbReference type="Proteomes" id="UP000075230">
    <property type="component" value="Unassembled WGS sequence"/>
</dbReference>
<reference evidence="4" key="2">
    <citation type="submission" date="2016-02" db="EMBL/GenBank/DDBJ databases">
        <title>Genome sequencing of Aspergillus luchuensis NBRC 4314.</title>
        <authorList>
            <person name="Yamada O."/>
        </authorList>
    </citation>
    <scope>NUCLEOTIDE SEQUENCE [LARGE SCALE GENOMIC DNA]</scope>
    <source>
        <strain evidence="4">RIB 2604</strain>
    </source>
</reference>
<keyword evidence="2" id="KW-0732">Signal</keyword>
<dbReference type="AlphaFoldDB" id="A0A146G047"/>
<protein>
    <submittedName>
        <fullName evidence="3">Uncharacterized protein</fullName>
    </submittedName>
</protein>